<protein>
    <submittedName>
        <fullName evidence="1">Uncharacterized protein</fullName>
    </submittedName>
</protein>
<dbReference type="PANTHER" id="PTHR47326:SF1">
    <property type="entry name" value="HTH PSQ-TYPE DOMAIN-CONTAINING PROTEIN"/>
    <property type="match status" value="1"/>
</dbReference>
<proteinExistence type="predicted"/>
<dbReference type="EMBL" id="JAJSOF020000027">
    <property type="protein sequence ID" value="KAJ4433000.1"/>
    <property type="molecule type" value="Genomic_DNA"/>
</dbReference>
<dbReference type="PANTHER" id="PTHR47326">
    <property type="entry name" value="TRANSPOSABLE ELEMENT TC3 TRANSPOSASE-LIKE PROTEIN"/>
    <property type="match status" value="1"/>
</dbReference>
<dbReference type="Gene3D" id="3.30.420.10">
    <property type="entry name" value="Ribonuclease H-like superfamily/Ribonuclease H"/>
    <property type="match status" value="1"/>
</dbReference>
<gene>
    <name evidence="1" type="ORF">ANN_15257</name>
</gene>
<evidence type="ECO:0000313" key="2">
    <source>
        <dbReference type="Proteomes" id="UP001148838"/>
    </source>
</evidence>
<name>A0ABQ8SFW2_PERAM</name>
<reference evidence="1 2" key="1">
    <citation type="journal article" date="2022" name="Allergy">
        <title>Genome assembly and annotation of Periplaneta americana reveal a comprehensive cockroach allergen profile.</title>
        <authorList>
            <person name="Wang L."/>
            <person name="Xiong Q."/>
            <person name="Saelim N."/>
            <person name="Wang L."/>
            <person name="Nong W."/>
            <person name="Wan A.T."/>
            <person name="Shi M."/>
            <person name="Liu X."/>
            <person name="Cao Q."/>
            <person name="Hui J.H.L."/>
            <person name="Sookrung N."/>
            <person name="Leung T.F."/>
            <person name="Tungtrongchitr A."/>
            <person name="Tsui S.K.W."/>
        </authorList>
    </citation>
    <scope>NUCLEOTIDE SEQUENCE [LARGE SCALE GENOMIC DNA]</scope>
    <source>
        <strain evidence="1">PWHHKU_190912</strain>
    </source>
</reference>
<evidence type="ECO:0000313" key="1">
    <source>
        <dbReference type="EMBL" id="KAJ4433000.1"/>
    </source>
</evidence>
<sequence length="266" mass="30358">MIVQPAADLTSICRSRGGRSSNQNAAPLVHHDAELALVPYTGRNLNGITTIQFYHALYIIKYIHIFRLMFFTAVPIQIVNHLSDTDKPARLAFCREFSEVLHADPNMLNKLMSDEAHFHLSGFVNKQNFRYWSENQLMKVHKQSLRSEKVTVWCDVSASVIIGPYFFEERDCQYKSVQYDYLLLTVADNVRLGQASQLSYAKECSGLVNRLHSERSDVTRMVEWCVCSSVKLYCISLLTARSYLYSGTLPLTPMLPLFRASPSCQD</sequence>
<accession>A0ABQ8SFW2</accession>
<organism evidence="1 2">
    <name type="scientific">Periplaneta americana</name>
    <name type="common">American cockroach</name>
    <name type="synonym">Blatta americana</name>
    <dbReference type="NCBI Taxonomy" id="6978"/>
    <lineage>
        <taxon>Eukaryota</taxon>
        <taxon>Metazoa</taxon>
        <taxon>Ecdysozoa</taxon>
        <taxon>Arthropoda</taxon>
        <taxon>Hexapoda</taxon>
        <taxon>Insecta</taxon>
        <taxon>Pterygota</taxon>
        <taxon>Neoptera</taxon>
        <taxon>Polyneoptera</taxon>
        <taxon>Dictyoptera</taxon>
        <taxon>Blattodea</taxon>
        <taxon>Blattoidea</taxon>
        <taxon>Blattidae</taxon>
        <taxon>Blattinae</taxon>
        <taxon>Periplaneta</taxon>
    </lineage>
</organism>
<keyword evidence="2" id="KW-1185">Reference proteome</keyword>
<dbReference type="InterPro" id="IPR036397">
    <property type="entry name" value="RNaseH_sf"/>
</dbReference>
<dbReference type="Proteomes" id="UP001148838">
    <property type="component" value="Unassembled WGS sequence"/>
</dbReference>
<comment type="caution">
    <text evidence="1">The sequence shown here is derived from an EMBL/GenBank/DDBJ whole genome shotgun (WGS) entry which is preliminary data.</text>
</comment>